<keyword evidence="9" id="KW-0255">Endonuclease</keyword>
<protein>
    <recommendedName>
        <fullName evidence="21">Integrase catalytic domain-containing protein</fullName>
    </recommendedName>
</protein>
<dbReference type="Pfam" id="PF00665">
    <property type="entry name" value="rve"/>
    <property type="match status" value="1"/>
</dbReference>
<dbReference type="InterPro" id="IPR025724">
    <property type="entry name" value="GAG-pre-integrase_dom"/>
</dbReference>
<dbReference type="InterPro" id="IPR036397">
    <property type="entry name" value="RNaseH_sf"/>
</dbReference>
<keyword evidence="16" id="KW-0239">DNA-directed DNA polymerase</keyword>
<evidence type="ECO:0000256" key="10">
    <source>
        <dbReference type="ARBA" id="ARBA00022801"/>
    </source>
</evidence>
<dbReference type="SUPFAM" id="SSF53098">
    <property type="entry name" value="Ribonuclease H-like"/>
    <property type="match status" value="1"/>
</dbReference>
<dbReference type="CDD" id="cd09272">
    <property type="entry name" value="RNase_HI_RT_Ty1"/>
    <property type="match status" value="1"/>
</dbReference>
<comment type="function">
    <text evidence="1">The aspartyl protease (PR) mediates the proteolytic cleavages of the Gag and Gag-Pol polyproteins after assembly of the VLP.</text>
</comment>
<comment type="caution">
    <text evidence="22">The sequence shown here is derived from an EMBL/GenBank/DDBJ whole genome shotgun (WGS) entry which is preliminary data.</text>
</comment>
<dbReference type="Pfam" id="PF13976">
    <property type="entry name" value="gag_pre-integrs"/>
    <property type="match status" value="1"/>
</dbReference>
<name>A0A9Q3CZE7_9BASI</name>
<dbReference type="PANTHER" id="PTHR42648:SF11">
    <property type="entry name" value="TRANSPOSON TY4-P GAG-POL POLYPROTEIN"/>
    <property type="match status" value="1"/>
</dbReference>
<keyword evidence="5" id="KW-0548">Nucleotidyltransferase</keyword>
<dbReference type="InterPro" id="IPR054722">
    <property type="entry name" value="PolX-like_BBD"/>
</dbReference>
<keyword evidence="18" id="KW-0233">DNA recombination</keyword>
<evidence type="ECO:0000256" key="8">
    <source>
        <dbReference type="ARBA" id="ARBA00022741"/>
    </source>
</evidence>
<evidence type="ECO:0000256" key="3">
    <source>
        <dbReference type="ARBA" id="ARBA00022612"/>
    </source>
</evidence>
<evidence type="ECO:0000256" key="6">
    <source>
        <dbReference type="ARBA" id="ARBA00022722"/>
    </source>
</evidence>
<dbReference type="GO" id="GO:0006508">
    <property type="term" value="P:proteolysis"/>
    <property type="evidence" value="ECO:0007669"/>
    <property type="project" value="UniProtKB-KW"/>
</dbReference>
<dbReference type="Pfam" id="PF25597">
    <property type="entry name" value="SH3_retrovirus"/>
    <property type="match status" value="1"/>
</dbReference>
<dbReference type="Proteomes" id="UP000765509">
    <property type="component" value="Unassembled WGS sequence"/>
</dbReference>
<dbReference type="GO" id="GO:0003723">
    <property type="term" value="F:RNA binding"/>
    <property type="evidence" value="ECO:0007669"/>
    <property type="project" value="UniProtKB-KW"/>
</dbReference>
<keyword evidence="11" id="KW-0067">ATP-binding</keyword>
<dbReference type="GO" id="GO:0003887">
    <property type="term" value="F:DNA-directed DNA polymerase activity"/>
    <property type="evidence" value="ECO:0007669"/>
    <property type="project" value="UniProtKB-KW"/>
</dbReference>
<dbReference type="PROSITE" id="PS50994">
    <property type="entry name" value="INTEGRASE"/>
    <property type="match status" value="1"/>
</dbReference>
<dbReference type="GO" id="GO:0005524">
    <property type="term" value="F:ATP binding"/>
    <property type="evidence" value="ECO:0007669"/>
    <property type="project" value="UniProtKB-KW"/>
</dbReference>
<evidence type="ECO:0000256" key="11">
    <source>
        <dbReference type="ARBA" id="ARBA00022840"/>
    </source>
</evidence>
<sequence>MDNNTETDHKRPLPILTENNFPEWRRRIISLLRQKKLYVHCIEATIPSLSSETRPSAADNKIIDANIKTCNIITNSLDSSTFSEIVVGDEEMENAYLLWSKITNRFASSTFNSQARIWSRFSKITYNRNLRSFISELRQSLNEIRTVGIEVGIKTLAFAILTKLPDDFNSLIEKITLNTETQGSPDAILNLLHDAALKEEALKTSIESNIDSKMALNRETFKSKTIHYCSNGLHNPLASHPPEKCWQLHPEKRPDRYQRDTKTNYTFARALLTTDKTSKRSDVLNVALDTGASDHMFDDRSFFSSLDKIKNSTISTGCDSSSLTAIGKGTAKLIDRNGVCWTLKNSLYVPKLNTNLVALSQLASQVIIKSTGENVNVFLDEATTPSFQCPSKTKVLETKVKLGIKCLSTRNRLWHQRLGHLNEKATKTLIPTYKAAGEVCDECVKGKLTGIPFSHSFQSTSHVLEVVHMDLCGPMHTQSLSGTRYFLILIDQFTGYTTTKFLKQKEETLAAFKEYKTWAENFHQRKILKIVSDGGGEFVNGCFKRFAITEGFEHSISPPYTPQHNGIAERGNRSVLEGARCLMQQTKLTDQFWAEAMSTATFLLNMAPKRDGISPYEKWFNRKPPVSNLRTFGCRAWLRIPPVKRRSKFESIAWEGIMLGYENHASAYRILILQDRRVVISRHVKFDETYFPNLIPPLNTTKTLNPIPPISANSLNSHKECNDMIADVDDSCSEWEDEFHDTVEEMPQRRIRVIGPRHPTLITGDVSEENILPYRRRAHQTVETSIVPRNYQQAVDSKDSNKWKNAIVKELNNMEKLDVWTIRDKTPKDHPITCTWVFKLKGTIRSKPNQLIASTNLKCRSQQSSIPPNGCEKCISQCSSELKYLSCGTRRNRPTKRKDPATQQGDIRLEAGTSGVVQSPGEMASLSRFRMFSEEIQGKFDMKDLEHYIKNIAENYNITELAPTKTPLKPGLQLTKASEVEIDAFQKMGLNYRSIIGALNYISTNTRPDITFAISHLSQFLEQPSIKHWEASLQVLRYLYHTKEKTLNYHNKGKCNIISYADADWGNSLIDRRSVGGYTLFLNHHLISWRTKKQQTISHSTTEAEYKSLSDASKEILWFQQLLREINLEIPSSIPTLYNDNKGAIDLAHSNINHNGFKTKHMDIKFHFIRDLIKNQKLELFYVSTHLMAADFLTKAVGKTILLRSKSFINLY</sequence>
<dbReference type="InterPro" id="IPR001584">
    <property type="entry name" value="Integrase_cat-core"/>
</dbReference>
<dbReference type="GO" id="GO:0015074">
    <property type="term" value="P:DNA integration"/>
    <property type="evidence" value="ECO:0007669"/>
    <property type="project" value="UniProtKB-KW"/>
</dbReference>
<accession>A0A9Q3CZE7</accession>
<evidence type="ECO:0000256" key="20">
    <source>
        <dbReference type="ARBA" id="ARBA00049244"/>
    </source>
</evidence>
<evidence type="ECO:0000256" key="16">
    <source>
        <dbReference type="ARBA" id="ARBA00022932"/>
    </source>
</evidence>
<dbReference type="GO" id="GO:0004519">
    <property type="term" value="F:endonuclease activity"/>
    <property type="evidence" value="ECO:0007669"/>
    <property type="project" value="UniProtKB-KW"/>
</dbReference>
<evidence type="ECO:0000256" key="13">
    <source>
        <dbReference type="ARBA" id="ARBA00022884"/>
    </source>
</evidence>
<evidence type="ECO:0000256" key="14">
    <source>
        <dbReference type="ARBA" id="ARBA00022908"/>
    </source>
</evidence>
<dbReference type="PANTHER" id="PTHR42648">
    <property type="entry name" value="TRANSPOSASE, PUTATIVE-RELATED"/>
    <property type="match status" value="1"/>
</dbReference>
<dbReference type="GO" id="GO:0006310">
    <property type="term" value="P:DNA recombination"/>
    <property type="evidence" value="ECO:0007669"/>
    <property type="project" value="UniProtKB-KW"/>
</dbReference>
<dbReference type="InterPro" id="IPR012337">
    <property type="entry name" value="RNaseH-like_sf"/>
</dbReference>
<evidence type="ECO:0000256" key="19">
    <source>
        <dbReference type="ARBA" id="ARBA00048173"/>
    </source>
</evidence>
<keyword evidence="4" id="KW-0645">Protease</keyword>
<dbReference type="GO" id="GO:0046872">
    <property type="term" value="F:metal ion binding"/>
    <property type="evidence" value="ECO:0007669"/>
    <property type="project" value="UniProtKB-KW"/>
</dbReference>
<keyword evidence="12" id="KW-0460">Magnesium</keyword>
<evidence type="ECO:0000256" key="15">
    <source>
        <dbReference type="ARBA" id="ARBA00022918"/>
    </source>
</evidence>
<evidence type="ECO:0000259" key="21">
    <source>
        <dbReference type="PROSITE" id="PS50994"/>
    </source>
</evidence>
<evidence type="ECO:0000256" key="1">
    <source>
        <dbReference type="ARBA" id="ARBA00002180"/>
    </source>
</evidence>
<dbReference type="Pfam" id="PF14223">
    <property type="entry name" value="Retrotran_gag_2"/>
    <property type="match status" value="1"/>
</dbReference>
<keyword evidence="23" id="KW-1185">Reference proteome</keyword>
<comment type="catalytic activity">
    <reaction evidence="20">
        <text>DNA(n) + a 2'-deoxyribonucleoside 5'-triphosphate = DNA(n+1) + diphosphate</text>
        <dbReference type="Rhea" id="RHEA:22508"/>
        <dbReference type="Rhea" id="RHEA-COMP:17339"/>
        <dbReference type="Rhea" id="RHEA-COMP:17340"/>
        <dbReference type="ChEBI" id="CHEBI:33019"/>
        <dbReference type="ChEBI" id="CHEBI:61560"/>
        <dbReference type="ChEBI" id="CHEBI:173112"/>
        <dbReference type="EC" id="2.7.7.7"/>
    </reaction>
</comment>
<evidence type="ECO:0000256" key="12">
    <source>
        <dbReference type="ARBA" id="ARBA00022842"/>
    </source>
</evidence>
<comment type="catalytic activity">
    <reaction evidence="19">
        <text>DNA(n) + a 2'-deoxyribonucleoside 5'-triphosphate = DNA(n+1) + diphosphate</text>
        <dbReference type="Rhea" id="RHEA:22508"/>
        <dbReference type="Rhea" id="RHEA-COMP:17339"/>
        <dbReference type="Rhea" id="RHEA-COMP:17340"/>
        <dbReference type="ChEBI" id="CHEBI:33019"/>
        <dbReference type="ChEBI" id="CHEBI:61560"/>
        <dbReference type="ChEBI" id="CHEBI:173112"/>
        <dbReference type="EC" id="2.7.7.49"/>
    </reaction>
</comment>
<dbReference type="Gene3D" id="3.30.420.10">
    <property type="entry name" value="Ribonuclease H-like superfamily/Ribonuclease H"/>
    <property type="match status" value="1"/>
</dbReference>
<keyword evidence="6" id="KW-0540">Nuclease</keyword>
<gene>
    <name evidence="22" type="ORF">O181_030817</name>
</gene>
<keyword evidence="2" id="KW-0815">Transposition</keyword>
<dbReference type="OrthoDB" id="7691805at2759"/>
<evidence type="ECO:0000256" key="18">
    <source>
        <dbReference type="ARBA" id="ARBA00023172"/>
    </source>
</evidence>
<evidence type="ECO:0000256" key="9">
    <source>
        <dbReference type="ARBA" id="ARBA00022759"/>
    </source>
</evidence>
<keyword evidence="13" id="KW-0694">RNA-binding</keyword>
<evidence type="ECO:0000256" key="2">
    <source>
        <dbReference type="ARBA" id="ARBA00022578"/>
    </source>
</evidence>
<dbReference type="AlphaFoldDB" id="A0A9Q3CZE7"/>
<dbReference type="GO" id="GO:0008233">
    <property type="term" value="F:peptidase activity"/>
    <property type="evidence" value="ECO:0007669"/>
    <property type="project" value="UniProtKB-KW"/>
</dbReference>
<keyword evidence="17" id="KW-0917">Virion maturation</keyword>
<evidence type="ECO:0000313" key="23">
    <source>
        <dbReference type="Proteomes" id="UP000765509"/>
    </source>
</evidence>
<keyword evidence="10" id="KW-0378">Hydrolase</keyword>
<dbReference type="GO" id="GO:0005634">
    <property type="term" value="C:nucleus"/>
    <property type="evidence" value="ECO:0007669"/>
    <property type="project" value="UniProtKB-ARBA"/>
</dbReference>
<dbReference type="GO" id="GO:0003964">
    <property type="term" value="F:RNA-directed DNA polymerase activity"/>
    <property type="evidence" value="ECO:0007669"/>
    <property type="project" value="UniProtKB-KW"/>
</dbReference>
<evidence type="ECO:0000256" key="5">
    <source>
        <dbReference type="ARBA" id="ARBA00022695"/>
    </source>
</evidence>
<dbReference type="EMBL" id="AVOT02010909">
    <property type="protein sequence ID" value="MBW0491102.1"/>
    <property type="molecule type" value="Genomic_DNA"/>
</dbReference>
<keyword evidence="3" id="KW-1188">Viral release from host cell</keyword>
<keyword evidence="14" id="KW-0229">DNA integration</keyword>
<keyword evidence="16" id="KW-0808">Transferase</keyword>
<evidence type="ECO:0000256" key="17">
    <source>
        <dbReference type="ARBA" id="ARBA00023113"/>
    </source>
</evidence>
<keyword evidence="15" id="KW-0695">RNA-directed DNA polymerase</keyword>
<keyword evidence="7" id="KW-0479">Metal-binding</keyword>
<keyword evidence="8" id="KW-0547">Nucleotide-binding</keyword>
<proteinExistence type="predicted"/>
<dbReference type="GO" id="GO:0032196">
    <property type="term" value="P:transposition"/>
    <property type="evidence" value="ECO:0007669"/>
    <property type="project" value="UniProtKB-KW"/>
</dbReference>
<evidence type="ECO:0000256" key="4">
    <source>
        <dbReference type="ARBA" id="ARBA00022670"/>
    </source>
</evidence>
<evidence type="ECO:0000313" key="22">
    <source>
        <dbReference type="EMBL" id="MBW0491102.1"/>
    </source>
</evidence>
<organism evidence="22 23">
    <name type="scientific">Austropuccinia psidii MF-1</name>
    <dbReference type="NCBI Taxonomy" id="1389203"/>
    <lineage>
        <taxon>Eukaryota</taxon>
        <taxon>Fungi</taxon>
        <taxon>Dikarya</taxon>
        <taxon>Basidiomycota</taxon>
        <taxon>Pucciniomycotina</taxon>
        <taxon>Pucciniomycetes</taxon>
        <taxon>Pucciniales</taxon>
        <taxon>Sphaerophragmiaceae</taxon>
        <taxon>Austropuccinia</taxon>
    </lineage>
</organism>
<reference evidence="22" key="1">
    <citation type="submission" date="2021-03" db="EMBL/GenBank/DDBJ databases">
        <title>Draft genome sequence of rust myrtle Austropuccinia psidii MF-1, a brazilian biotype.</title>
        <authorList>
            <person name="Quecine M.C."/>
            <person name="Pachon D.M.R."/>
            <person name="Bonatelli M.L."/>
            <person name="Correr F.H."/>
            <person name="Franceschini L.M."/>
            <person name="Leite T.F."/>
            <person name="Margarido G.R.A."/>
            <person name="Almeida C.A."/>
            <person name="Ferrarezi J.A."/>
            <person name="Labate C.A."/>
        </authorList>
    </citation>
    <scope>NUCLEOTIDE SEQUENCE</scope>
    <source>
        <strain evidence="22">MF-1</strain>
    </source>
</reference>
<dbReference type="InterPro" id="IPR039537">
    <property type="entry name" value="Retrotran_Ty1/copia-like"/>
</dbReference>
<feature type="domain" description="Integrase catalytic" evidence="21">
    <location>
        <begin position="458"/>
        <end position="623"/>
    </location>
</feature>
<dbReference type="InterPro" id="IPR057670">
    <property type="entry name" value="SH3_retrovirus"/>
</dbReference>
<dbReference type="Pfam" id="PF22936">
    <property type="entry name" value="Pol_BBD"/>
    <property type="match status" value="1"/>
</dbReference>
<evidence type="ECO:0000256" key="7">
    <source>
        <dbReference type="ARBA" id="ARBA00022723"/>
    </source>
</evidence>